<feature type="non-terminal residue" evidence="7">
    <location>
        <position position="265"/>
    </location>
</feature>
<name>X1HZE4_9ZZZZ</name>
<keyword evidence="1" id="KW-0597">Phosphoprotein</keyword>
<dbReference type="GO" id="GO:0032993">
    <property type="term" value="C:protein-DNA complex"/>
    <property type="evidence" value="ECO:0007669"/>
    <property type="project" value="TreeGrafter"/>
</dbReference>
<proteinExistence type="predicted"/>
<evidence type="ECO:0000256" key="1">
    <source>
        <dbReference type="ARBA" id="ARBA00022553"/>
    </source>
</evidence>
<keyword evidence="2" id="KW-0902">Two-component regulatory system</keyword>
<evidence type="ECO:0000313" key="7">
    <source>
        <dbReference type="EMBL" id="GAH74832.1"/>
    </source>
</evidence>
<organism evidence="7">
    <name type="scientific">marine sediment metagenome</name>
    <dbReference type="NCBI Taxonomy" id="412755"/>
    <lineage>
        <taxon>unclassified sequences</taxon>
        <taxon>metagenomes</taxon>
        <taxon>ecological metagenomes</taxon>
    </lineage>
</organism>
<keyword evidence="4" id="KW-0238">DNA-binding</keyword>
<dbReference type="SUPFAM" id="SSF52172">
    <property type="entry name" value="CheY-like"/>
    <property type="match status" value="2"/>
</dbReference>
<protein>
    <recommendedName>
        <fullName evidence="6">Response regulatory domain-containing protein</fullName>
    </recommendedName>
</protein>
<dbReference type="CDD" id="cd00156">
    <property type="entry name" value="REC"/>
    <property type="match status" value="1"/>
</dbReference>
<dbReference type="InterPro" id="IPR039420">
    <property type="entry name" value="WalR-like"/>
</dbReference>
<evidence type="ECO:0000259" key="6">
    <source>
        <dbReference type="PROSITE" id="PS50110"/>
    </source>
</evidence>
<evidence type="ECO:0000256" key="5">
    <source>
        <dbReference type="ARBA" id="ARBA00023163"/>
    </source>
</evidence>
<gene>
    <name evidence="7" type="ORF">S03H2_47879</name>
</gene>
<dbReference type="Gene3D" id="3.40.50.2300">
    <property type="match status" value="2"/>
</dbReference>
<sequence length="265" mass="29176">ESLRDWLKDEGYQVETAEQGEEALQRIGEVDFGVVVLDLRLPGKDGIEVLKEARAQRPQLKGIIITAYPSVETAVEAMKLGALDYLPKPVAPDALEKLIRETLGPVQVEIKPKTATEEIEVTETKPLLIVEDEAIMRESLRDWLKDEGYQVETAEQGEEALQRIGEVDFGVVVLDLRLPGKDGLEVLKEARAQRPQLKGIIITAYPSVETAVEAMKLGALDYLPKPVAPDALEKLILETLGPVQVEIKPKTAIAEMVEAPAVEEV</sequence>
<accession>X1HZE4</accession>
<dbReference type="EMBL" id="BARU01030142">
    <property type="protein sequence ID" value="GAH74832.1"/>
    <property type="molecule type" value="Genomic_DNA"/>
</dbReference>
<dbReference type="InterPro" id="IPR011006">
    <property type="entry name" value="CheY-like_superfamily"/>
</dbReference>
<dbReference type="GO" id="GO:0006355">
    <property type="term" value="P:regulation of DNA-templated transcription"/>
    <property type="evidence" value="ECO:0007669"/>
    <property type="project" value="TreeGrafter"/>
</dbReference>
<dbReference type="GO" id="GO:0000156">
    <property type="term" value="F:phosphorelay response regulator activity"/>
    <property type="evidence" value="ECO:0007669"/>
    <property type="project" value="TreeGrafter"/>
</dbReference>
<dbReference type="GO" id="GO:0000976">
    <property type="term" value="F:transcription cis-regulatory region binding"/>
    <property type="evidence" value="ECO:0007669"/>
    <property type="project" value="TreeGrafter"/>
</dbReference>
<dbReference type="GO" id="GO:0005829">
    <property type="term" value="C:cytosol"/>
    <property type="evidence" value="ECO:0007669"/>
    <property type="project" value="TreeGrafter"/>
</dbReference>
<evidence type="ECO:0000256" key="2">
    <source>
        <dbReference type="ARBA" id="ARBA00023012"/>
    </source>
</evidence>
<keyword evidence="3" id="KW-0805">Transcription regulation</keyword>
<feature type="non-terminal residue" evidence="7">
    <location>
        <position position="1"/>
    </location>
</feature>
<evidence type="ECO:0000256" key="3">
    <source>
        <dbReference type="ARBA" id="ARBA00023015"/>
    </source>
</evidence>
<dbReference type="Pfam" id="PF00072">
    <property type="entry name" value="Response_reg"/>
    <property type="match status" value="2"/>
</dbReference>
<dbReference type="SMART" id="SM00448">
    <property type="entry name" value="REC"/>
    <property type="match status" value="2"/>
</dbReference>
<dbReference type="PANTHER" id="PTHR48111:SF1">
    <property type="entry name" value="TWO-COMPONENT RESPONSE REGULATOR ORR33"/>
    <property type="match status" value="1"/>
</dbReference>
<feature type="domain" description="Response regulatory" evidence="6">
    <location>
        <begin position="126"/>
        <end position="240"/>
    </location>
</feature>
<dbReference type="PANTHER" id="PTHR48111">
    <property type="entry name" value="REGULATOR OF RPOS"/>
    <property type="match status" value="1"/>
</dbReference>
<dbReference type="InterPro" id="IPR001789">
    <property type="entry name" value="Sig_transdc_resp-reg_receiver"/>
</dbReference>
<dbReference type="AlphaFoldDB" id="X1HZE4"/>
<reference evidence="7" key="1">
    <citation type="journal article" date="2014" name="Front. Microbiol.">
        <title>High frequency of phylogenetically diverse reductive dehalogenase-homologous genes in deep subseafloor sedimentary metagenomes.</title>
        <authorList>
            <person name="Kawai M."/>
            <person name="Futagami T."/>
            <person name="Toyoda A."/>
            <person name="Takaki Y."/>
            <person name="Nishi S."/>
            <person name="Hori S."/>
            <person name="Arai W."/>
            <person name="Tsubouchi T."/>
            <person name="Morono Y."/>
            <person name="Uchiyama I."/>
            <person name="Ito T."/>
            <person name="Fujiyama A."/>
            <person name="Inagaki F."/>
            <person name="Takami H."/>
        </authorList>
    </citation>
    <scope>NUCLEOTIDE SEQUENCE</scope>
    <source>
        <strain evidence="7">Expedition CK06-06</strain>
    </source>
</reference>
<keyword evidence="5" id="KW-0804">Transcription</keyword>
<dbReference type="FunFam" id="3.40.50.2300:FF:000018">
    <property type="entry name" value="DNA-binding transcriptional regulator NtrC"/>
    <property type="match status" value="1"/>
</dbReference>
<evidence type="ECO:0000256" key="4">
    <source>
        <dbReference type="ARBA" id="ARBA00023125"/>
    </source>
</evidence>
<dbReference type="PROSITE" id="PS50110">
    <property type="entry name" value="RESPONSE_REGULATORY"/>
    <property type="match status" value="2"/>
</dbReference>
<feature type="domain" description="Response regulatory" evidence="6">
    <location>
        <begin position="1"/>
        <end position="103"/>
    </location>
</feature>
<comment type="caution">
    <text evidence="7">The sequence shown here is derived from an EMBL/GenBank/DDBJ whole genome shotgun (WGS) entry which is preliminary data.</text>
</comment>